<accession>A0AAE0HE57</accession>
<dbReference type="EMBL" id="JAUEPN010000005">
    <property type="protein sequence ID" value="KAK3294878.1"/>
    <property type="molecule type" value="Genomic_DNA"/>
</dbReference>
<feature type="compositionally biased region" description="Basic and acidic residues" evidence="1">
    <location>
        <begin position="570"/>
        <end position="585"/>
    </location>
</feature>
<keyword evidence="3" id="KW-1185">Reference proteome</keyword>
<feature type="region of interest" description="Disordered" evidence="1">
    <location>
        <begin position="566"/>
        <end position="596"/>
    </location>
</feature>
<feature type="compositionally biased region" description="Low complexity" evidence="1">
    <location>
        <begin position="141"/>
        <end position="150"/>
    </location>
</feature>
<feature type="compositionally biased region" description="Low complexity" evidence="1">
    <location>
        <begin position="342"/>
        <end position="356"/>
    </location>
</feature>
<feature type="region of interest" description="Disordered" evidence="1">
    <location>
        <begin position="311"/>
        <end position="356"/>
    </location>
</feature>
<name>A0AAE0HE57_9PEZI</name>
<feature type="region of interest" description="Disordered" evidence="1">
    <location>
        <begin position="483"/>
        <end position="545"/>
    </location>
</feature>
<dbReference type="AlphaFoldDB" id="A0AAE0HE57"/>
<dbReference type="Proteomes" id="UP001278766">
    <property type="component" value="Unassembled WGS sequence"/>
</dbReference>
<evidence type="ECO:0000313" key="2">
    <source>
        <dbReference type="EMBL" id="KAK3294878.1"/>
    </source>
</evidence>
<evidence type="ECO:0000313" key="3">
    <source>
        <dbReference type="Proteomes" id="UP001278766"/>
    </source>
</evidence>
<feature type="compositionally biased region" description="Low complexity" evidence="1">
    <location>
        <begin position="516"/>
        <end position="530"/>
    </location>
</feature>
<evidence type="ECO:0000256" key="1">
    <source>
        <dbReference type="SAM" id="MobiDB-lite"/>
    </source>
</evidence>
<feature type="compositionally biased region" description="Polar residues" evidence="1">
    <location>
        <begin position="501"/>
        <end position="515"/>
    </location>
</feature>
<feature type="compositionally biased region" description="Polar residues" evidence="1">
    <location>
        <begin position="60"/>
        <end position="70"/>
    </location>
</feature>
<feature type="compositionally biased region" description="Polar residues" evidence="1">
    <location>
        <begin position="531"/>
        <end position="545"/>
    </location>
</feature>
<dbReference type="GeneID" id="87837635"/>
<proteinExistence type="predicted"/>
<feature type="region of interest" description="Disordered" evidence="1">
    <location>
        <begin position="392"/>
        <end position="468"/>
    </location>
</feature>
<comment type="caution">
    <text evidence="2">The sequence shown here is derived from an EMBL/GenBank/DDBJ whole genome shotgun (WGS) entry which is preliminary data.</text>
</comment>
<gene>
    <name evidence="2" type="ORF">B0H64DRAFT_325203</name>
</gene>
<sequence>MGLFSFLSRRTGDNKSKSSASLKALPYDSSFSVETPTLDGYSVAGSNSYAEPPLSRGRSAFSQTVLTLDTASEDEQLPPTPRLPQFRDESVERPSTAPSDRPSSAAPSNDDPRVKRNGQKRPPPLSFRGPRTEITAPGPRPGSRGSISSITSVFRRTKGHSRVNSRQDPNKAFKDLLDAQSEINPAHSRARVQAAGARDYGEDVAERNMGQNGCDLGSEHVKAFYAQPRRTESENMAGTKKLDPYKAGVRRRSAHPSQYVLPAHAAAESPLMPNLKLSRKESVARRRSVSTYLPPGLGKIKFLPFDRTSAYLRDSSPRTPPLDAEKSDATTAAPESPKLVMPRVPKTTPAPTTRTTRLLRDSVELTKKRAEASVPEDSVADDSPASNFAAWSANRSRRSSAMLMPTSPPRRNHSLYTLRSSGSSLVSEETVHTTPLSPPKTAPGDQVQGAAESSTHCAAGSLDNGDASSPKFLPLLPVKGGGHTDVTSLGDQTLGFPPSIRTRSTRGWSASSGTPTACESSTAASISTSTFNNRPPSLHTADTSVDLSIGTASPKLKSARSFTRTCSTAHDSDSDSVSHYEDNKHTKITPFPPDTAAVGRAFSIEDYLSPEPNPNDSNTNEDATTTTTIPAATAASATDNFNIDDYLSSDAESLTAAANTTIKTTSHTHRRRPTAEGEEYLLFRDSGFGVGGQLPGLADPFPPASLPPSRSRVAKHRHSALTLPLAPLYGASGRRMSTGRWDWGSRDWDKEGTGVGRRRFILDTAADDETASESDEEEVMMGRQRNCNCNCDNATKLDVYDAGYEADYVEDECEGGARRRRRHHRKKRTRRLSALCRLEGREGAQDGLQLQEERQLEQGRTVEEEKKADDKVAAAVRLRKEVRRARRLAGQASVTVLRGKRSVN</sequence>
<reference evidence="2" key="1">
    <citation type="journal article" date="2023" name="Mol. Phylogenet. Evol.">
        <title>Genome-scale phylogeny and comparative genomics of the fungal order Sordariales.</title>
        <authorList>
            <person name="Hensen N."/>
            <person name="Bonometti L."/>
            <person name="Westerberg I."/>
            <person name="Brannstrom I.O."/>
            <person name="Guillou S."/>
            <person name="Cros-Aarteil S."/>
            <person name="Calhoun S."/>
            <person name="Haridas S."/>
            <person name="Kuo A."/>
            <person name="Mondo S."/>
            <person name="Pangilinan J."/>
            <person name="Riley R."/>
            <person name="LaButti K."/>
            <person name="Andreopoulos B."/>
            <person name="Lipzen A."/>
            <person name="Chen C."/>
            <person name="Yan M."/>
            <person name="Daum C."/>
            <person name="Ng V."/>
            <person name="Clum A."/>
            <person name="Steindorff A."/>
            <person name="Ohm R.A."/>
            <person name="Martin F."/>
            <person name="Silar P."/>
            <person name="Natvig D.O."/>
            <person name="Lalanne C."/>
            <person name="Gautier V."/>
            <person name="Ament-Velasquez S.L."/>
            <person name="Kruys A."/>
            <person name="Hutchinson M.I."/>
            <person name="Powell A.J."/>
            <person name="Barry K."/>
            <person name="Miller A.N."/>
            <person name="Grigoriev I.V."/>
            <person name="Debuchy R."/>
            <person name="Gladieux P."/>
            <person name="Hiltunen Thoren M."/>
            <person name="Johannesson H."/>
        </authorList>
    </citation>
    <scope>NUCLEOTIDE SEQUENCE</scope>
    <source>
        <strain evidence="2">CBS 168.71</strain>
    </source>
</reference>
<feature type="region of interest" description="Disordered" evidence="1">
    <location>
        <begin position="1"/>
        <end position="173"/>
    </location>
</feature>
<reference evidence="2" key="2">
    <citation type="submission" date="2023-06" db="EMBL/GenBank/DDBJ databases">
        <authorList>
            <consortium name="Lawrence Berkeley National Laboratory"/>
            <person name="Haridas S."/>
            <person name="Hensen N."/>
            <person name="Bonometti L."/>
            <person name="Westerberg I."/>
            <person name="Brannstrom I.O."/>
            <person name="Guillou S."/>
            <person name="Cros-Aarteil S."/>
            <person name="Calhoun S."/>
            <person name="Kuo A."/>
            <person name="Mondo S."/>
            <person name="Pangilinan J."/>
            <person name="Riley R."/>
            <person name="Labutti K."/>
            <person name="Andreopoulos B."/>
            <person name="Lipzen A."/>
            <person name="Chen C."/>
            <person name="Yanf M."/>
            <person name="Daum C."/>
            <person name="Ng V."/>
            <person name="Clum A."/>
            <person name="Steindorff A."/>
            <person name="Ohm R."/>
            <person name="Martin F."/>
            <person name="Silar P."/>
            <person name="Natvig D."/>
            <person name="Lalanne C."/>
            <person name="Gautier V."/>
            <person name="Ament-Velasquez S.L."/>
            <person name="Kruys A."/>
            <person name="Hutchinson M.I."/>
            <person name="Powell A.J."/>
            <person name="Barry K."/>
            <person name="Miller A.N."/>
            <person name="Grigoriev I.V."/>
            <person name="Debuchy R."/>
            <person name="Gladieux P."/>
            <person name="Thoren M.H."/>
            <person name="Johannesson H."/>
        </authorList>
    </citation>
    <scope>NUCLEOTIDE SEQUENCE</scope>
    <source>
        <strain evidence="2">CBS 168.71</strain>
    </source>
</reference>
<organism evidence="2 3">
    <name type="scientific">Chaetomium fimeti</name>
    <dbReference type="NCBI Taxonomy" id="1854472"/>
    <lineage>
        <taxon>Eukaryota</taxon>
        <taxon>Fungi</taxon>
        <taxon>Dikarya</taxon>
        <taxon>Ascomycota</taxon>
        <taxon>Pezizomycotina</taxon>
        <taxon>Sordariomycetes</taxon>
        <taxon>Sordariomycetidae</taxon>
        <taxon>Sordariales</taxon>
        <taxon>Chaetomiaceae</taxon>
        <taxon>Chaetomium</taxon>
    </lineage>
</organism>
<feature type="compositionally biased region" description="Polar residues" evidence="1">
    <location>
        <begin position="414"/>
        <end position="435"/>
    </location>
</feature>
<feature type="compositionally biased region" description="Low complexity" evidence="1">
    <location>
        <begin position="93"/>
        <end position="109"/>
    </location>
</feature>
<dbReference type="RefSeq" id="XP_062658392.1">
    <property type="nucleotide sequence ID" value="XM_062800687.1"/>
</dbReference>
<protein>
    <submittedName>
        <fullName evidence="2">Uncharacterized protein</fullName>
    </submittedName>
</protein>